<dbReference type="InterPro" id="IPR036282">
    <property type="entry name" value="Glutathione-S-Trfase_C_sf"/>
</dbReference>
<dbReference type="SUPFAM" id="SSF47616">
    <property type="entry name" value="GST C-terminal domain-like"/>
    <property type="match status" value="1"/>
</dbReference>
<feature type="domain" description="GST N-terminal" evidence="1">
    <location>
        <begin position="15"/>
        <end position="110"/>
    </location>
</feature>
<dbReference type="Proteomes" id="UP000799537">
    <property type="component" value="Unassembled WGS sequence"/>
</dbReference>
<dbReference type="PROSITE" id="PS50404">
    <property type="entry name" value="GST_NTER"/>
    <property type="match status" value="1"/>
</dbReference>
<dbReference type="AlphaFoldDB" id="A0A6A6CN17"/>
<dbReference type="InterPro" id="IPR036249">
    <property type="entry name" value="Thioredoxin-like_sf"/>
</dbReference>
<keyword evidence="3" id="KW-1185">Reference proteome</keyword>
<name>A0A6A6CN17_ZASCE</name>
<evidence type="ECO:0000313" key="3">
    <source>
        <dbReference type="Proteomes" id="UP000799537"/>
    </source>
</evidence>
<proteinExistence type="predicted"/>
<dbReference type="GeneID" id="54559743"/>
<dbReference type="Pfam" id="PF13409">
    <property type="entry name" value="GST_N_2"/>
    <property type="match status" value="1"/>
</dbReference>
<protein>
    <recommendedName>
        <fullName evidence="1">GST N-terminal domain-containing protein</fullName>
    </recommendedName>
</protein>
<dbReference type="OrthoDB" id="4951845at2759"/>
<dbReference type="RefSeq" id="XP_033668191.1">
    <property type="nucleotide sequence ID" value="XM_033806471.1"/>
</dbReference>
<reference evidence="2" key="1">
    <citation type="journal article" date="2020" name="Stud. Mycol.">
        <title>101 Dothideomycetes genomes: a test case for predicting lifestyles and emergence of pathogens.</title>
        <authorList>
            <person name="Haridas S."/>
            <person name="Albert R."/>
            <person name="Binder M."/>
            <person name="Bloem J."/>
            <person name="Labutti K."/>
            <person name="Salamov A."/>
            <person name="Andreopoulos B."/>
            <person name="Baker S."/>
            <person name="Barry K."/>
            <person name="Bills G."/>
            <person name="Bluhm B."/>
            <person name="Cannon C."/>
            <person name="Castanera R."/>
            <person name="Culley D."/>
            <person name="Daum C."/>
            <person name="Ezra D."/>
            <person name="Gonzalez J."/>
            <person name="Henrissat B."/>
            <person name="Kuo A."/>
            <person name="Liang C."/>
            <person name="Lipzen A."/>
            <person name="Lutzoni F."/>
            <person name="Magnuson J."/>
            <person name="Mondo S."/>
            <person name="Nolan M."/>
            <person name="Ohm R."/>
            <person name="Pangilinan J."/>
            <person name="Park H.-J."/>
            <person name="Ramirez L."/>
            <person name="Alfaro M."/>
            <person name="Sun H."/>
            <person name="Tritt A."/>
            <person name="Yoshinaga Y."/>
            <person name="Zwiers L.-H."/>
            <person name="Turgeon B."/>
            <person name="Goodwin S."/>
            <person name="Spatafora J."/>
            <person name="Crous P."/>
            <person name="Grigoriev I."/>
        </authorList>
    </citation>
    <scope>NUCLEOTIDE SEQUENCE</scope>
    <source>
        <strain evidence="2">ATCC 36951</strain>
    </source>
</reference>
<dbReference type="InterPro" id="IPR004045">
    <property type="entry name" value="Glutathione_S-Trfase_N"/>
</dbReference>
<evidence type="ECO:0000259" key="1">
    <source>
        <dbReference type="PROSITE" id="PS50404"/>
    </source>
</evidence>
<evidence type="ECO:0000313" key="2">
    <source>
        <dbReference type="EMBL" id="KAF2167302.1"/>
    </source>
</evidence>
<accession>A0A6A6CN17</accession>
<dbReference type="SUPFAM" id="SSF52833">
    <property type="entry name" value="Thioredoxin-like"/>
    <property type="match status" value="1"/>
</dbReference>
<dbReference type="Gene3D" id="1.20.1050.10">
    <property type="match status" value="1"/>
</dbReference>
<dbReference type="CDD" id="cd00299">
    <property type="entry name" value="GST_C_family"/>
    <property type="match status" value="1"/>
</dbReference>
<sequence length="255" mass="28247">MSTSQDGKVTLYDLPTKKPEYGCWSPNVWKTRMVLNYKKIPYTTTFITHDEISPTLSALGIPANPPKPAGAPGPPVSPYTVPAIQLPDGTAVMDSAAIVVKLEELYPEPGLRLENNLHNEINKVLGQLMMPIMAVCYPLIQRNMLVPETVPGWTVKKEAGFGMSIEELERTKGGETAWSAAKPGFESLNRFLEEHKEDEGPFVCGSRVSYVDFVVASMAESFKRIDVGLYERFCENAPGLRVVHEACAEWLNEDT</sequence>
<gene>
    <name evidence="2" type="ORF">M409DRAFT_22729</name>
</gene>
<dbReference type="Gene3D" id="3.40.30.10">
    <property type="entry name" value="Glutaredoxin"/>
    <property type="match status" value="1"/>
</dbReference>
<dbReference type="EMBL" id="ML993594">
    <property type="protein sequence ID" value="KAF2167302.1"/>
    <property type="molecule type" value="Genomic_DNA"/>
</dbReference>
<dbReference type="Pfam" id="PF22041">
    <property type="entry name" value="GST_C_7"/>
    <property type="match status" value="1"/>
</dbReference>
<organism evidence="2 3">
    <name type="scientific">Zasmidium cellare ATCC 36951</name>
    <dbReference type="NCBI Taxonomy" id="1080233"/>
    <lineage>
        <taxon>Eukaryota</taxon>
        <taxon>Fungi</taxon>
        <taxon>Dikarya</taxon>
        <taxon>Ascomycota</taxon>
        <taxon>Pezizomycotina</taxon>
        <taxon>Dothideomycetes</taxon>
        <taxon>Dothideomycetidae</taxon>
        <taxon>Mycosphaerellales</taxon>
        <taxon>Mycosphaerellaceae</taxon>
        <taxon>Zasmidium</taxon>
    </lineage>
</organism>
<dbReference type="InterPro" id="IPR054416">
    <property type="entry name" value="GST_UstS-like_C"/>
</dbReference>